<dbReference type="InterPro" id="IPR036390">
    <property type="entry name" value="WH_DNA-bd_sf"/>
</dbReference>
<dbReference type="PANTHER" id="PTHR30126">
    <property type="entry name" value="HTH-TYPE TRANSCRIPTIONAL REGULATOR"/>
    <property type="match status" value="1"/>
</dbReference>
<comment type="caution">
    <text evidence="6">The sequence shown here is derived from an EMBL/GenBank/DDBJ whole genome shotgun (WGS) entry which is preliminary data.</text>
</comment>
<accession>A0A542ZLS3</accession>
<dbReference type="EMBL" id="VFOQ01000001">
    <property type="protein sequence ID" value="TQL61271.1"/>
    <property type="molecule type" value="Genomic_DNA"/>
</dbReference>
<sequence>MDLHLLRTFLAVYRAGTLTGAAAQSGLSQPTVTAHLRALEEQLGQQLFVRLPRGVAPTTVAEELAAQVAAPLDALEAVADRGLASPETWARPVHLAGPAELTAALVLPALAGLVTRGLRLRTSLGLSQDLLDGLPSGRFDLVISTIRPRVRGVTAAPLTDEELVLVAAPSRASRVDRARLAREGPARLAGVPLVAYAEDLPLIRRYWRSVFDARPGGDASVVVPDLRAVMAATEAGAGITVLPRYLCAGQLAAGSLVLLLDPVVPPINTLYLATRAGSGRQPHVDAVREHLLSAARGW</sequence>
<proteinExistence type="inferred from homology"/>
<dbReference type="SUPFAM" id="SSF46785">
    <property type="entry name" value="Winged helix' DNA-binding domain"/>
    <property type="match status" value="1"/>
</dbReference>
<keyword evidence="3 6" id="KW-0238">DNA-binding</keyword>
<dbReference type="OrthoDB" id="3181812at2"/>
<name>A0A542ZLS3_9MICO</name>
<evidence type="ECO:0000259" key="5">
    <source>
        <dbReference type="PROSITE" id="PS50931"/>
    </source>
</evidence>
<evidence type="ECO:0000256" key="1">
    <source>
        <dbReference type="ARBA" id="ARBA00009437"/>
    </source>
</evidence>
<keyword evidence="4" id="KW-0804">Transcription</keyword>
<feature type="domain" description="HTH lysR-type" evidence="5">
    <location>
        <begin position="1"/>
        <end position="58"/>
    </location>
</feature>
<dbReference type="CDD" id="cd05466">
    <property type="entry name" value="PBP2_LTTR_substrate"/>
    <property type="match status" value="1"/>
</dbReference>
<evidence type="ECO:0000313" key="6">
    <source>
        <dbReference type="EMBL" id="TQL61271.1"/>
    </source>
</evidence>
<evidence type="ECO:0000256" key="3">
    <source>
        <dbReference type="ARBA" id="ARBA00023125"/>
    </source>
</evidence>
<keyword evidence="2" id="KW-0805">Transcription regulation</keyword>
<dbReference type="Gene3D" id="1.10.10.10">
    <property type="entry name" value="Winged helix-like DNA-binding domain superfamily/Winged helix DNA-binding domain"/>
    <property type="match status" value="1"/>
</dbReference>
<dbReference type="GO" id="GO:0000976">
    <property type="term" value="F:transcription cis-regulatory region binding"/>
    <property type="evidence" value="ECO:0007669"/>
    <property type="project" value="TreeGrafter"/>
</dbReference>
<protein>
    <submittedName>
        <fullName evidence="6">DNA-binding transcriptional LysR family regulator</fullName>
    </submittedName>
</protein>
<keyword evidence="7" id="KW-1185">Reference proteome</keyword>
<dbReference type="Proteomes" id="UP000319514">
    <property type="component" value="Unassembled WGS sequence"/>
</dbReference>
<dbReference type="SUPFAM" id="SSF53850">
    <property type="entry name" value="Periplasmic binding protein-like II"/>
    <property type="match status" value="1"/>
</dbReference>
<evidence type="ECO:0000256" key="4">
    <source>
        <dbReference type="ARBA" id="ARBA00023163"/>
    </source>
</evidence>
<gene>
    <name evidence="6" type="ORF">FB474_2679</name>
</gene>
<dbReference type="AlphaFoldDB" id="A0A542ZLS3"/>
<dbReference type="InterPro" id="IPR005119">
    <property type="entry name" value="LysR_subst-bd"/>
</dbReference>
<dbReference type="GO" id="GO:0003700">
    <property type="term" value="F:DNA-binding transcription factor activity"/>
    <property type="evidence" value="ECO:0007669"/>
    <property type="project" value="InterPro"/>
</dbReference>
<dbReference type="PRINTS" id="PR00039">
    <property type="entry name" value="HTHLYSR"/>
</dbReference>
<dbReference type="InterPro" id="IPR000847">
    <property type="entry name" value="LysR_HTH_N"/>
</dbReference>
<dbReference type="Gene3D" id="3.40.190.290">
    <property type="match status" value="1"/>
</dbReference>
<evidence type="ECO:0000313" key="7">
    <source>
        <dbReference type="Proteomes" id="UP000319514"/>
    </source>
</evidence>
<dbReference type="Pfam" id="PF03466">
    <property type="entry name" value="LysR_substrate"/>
    <property type="match status" value="1"/>
</dbReference>
<dbReference type="InterPro" id="IPR036388">
    <property type="entry name" value="WH-like_DNA-bd_sf"/>
</dbReference>
<reference evidence="6 7" key="1">
    <citation type="submission" date="2019-06" db="EMBL/GenBank/DDBJ databases">
        <title>Sequencing the genomes of 1000 actinobacteria strains.</title>
        <authorList>
            <person name="Klenk H.-P."/>
        </authorList>
    </citation>
    <scope>NUCLEOTIDE SEQUENCE [LARGE SCALE GENOMIC DNA]</scope>
    <source>
        <strain evidence="6 7">DSM 18082</strain>
    </source>
</reference>
<comment type="similarity">
    <text evidence="1">Belongs to the LysR transcriptional regulatory family.</text>
</comment>
<dbReference type="PROSITE" id="PS50931">
    <property type="entry name" value="HTH_LYSR"/>
    <property type="match status" value="1"/>
</dbReference>
<dbReference type="PANTHER" id="PTHR30126:SF39">
    <property type="entry name" value="HTH-TYPE TRANSCRIPTIONAL REGULATOR CYSL"/>
    <property type="match status" value="1"/>
</dbReference>
<organism evidence="6 7">
    <name type="scientific">Oryzihumus leptocrescens</name>
    <dbReference type="NCBI Taxonomy" id="297536"/>
    <lineage>
        <taxon>Bacteria</taxon>
        <taxon>Bacillati</taxon>
        <taxon>Actinomycetota</taxon>
        <taxon>Actinomycetes</taxon>
        <taxon>Micrococcales</taxon>
        <taxon>Intrasporangiaceae</taxon>
        <taxon>Oryzihumus</taxon>
    </lineage>
</organism>
<dbReference type="RefSeq" id="WP_141789080.1">
    <property type="nucleotide sequence ID" value="NZ_BAAAKX010000001.1"/>
</dbReference>
<evidence type="ECO:0000256" key="2">
    <source>
        <dbReference type="ARBA" id="ARBA00023015"/>
    </source>
</evidence>
<dbReference type="Pfam" id="PF00126">
    <property type="entry name" value="HTH_1"/>
    <property type="match status" value="1"/>
</dbReference>